<feature type="compositionally biased region" description="Basic and acidic residues" evidence="1">
    <location>
        <begin position="1386"/>
        <end position="1399"/>
    </location>
</feature>
<organism evidence="2 3">
    <name type="scientific">Legionella quinlivanii</name>
    <dbReference type="NCBI Taxonomy" id="45073"/>
    <lineage>
        <taxon>Bacteria</taxon>
        <taxon>Pseudomonadati</taxon>
        <taxon>Pseudomonadota</taxon>
        <taxon>Gammaproteobacteria</taxon>
        <taxon>Legionellales</taxon>
        <taxon>Legionellaceae</taxon>
        <taxon>Legionella</taxon>
    </lineage>
</organism>
<evidence type="ECO:0000256" key="1">
    <source>
        <dbReference type="SAM" id="MobiDB-lite"/>
    </source>
</evidence>
<proteinExistence type="predicted"/>
<evidence type="ECO:0000313" key="3">
    <source>
        <dbReference type="Proteomes" id="UP000249458"/>
    </source>
</evidence>
<sequence>MSNDIQLFLDNSLETLANVIAEFDSMGPLQNMHEKSIQAYTIRCAKLLRELIDSQNPLEALEQALRNNWKLIRNSLLSYTALPFHPLTAIWCEAAKLIASSRSRAEEPVNPLLLLIPELQCVISQHFDYPDLTPVYNQTTGQWEMDLLKILSTHILNDAGTHLIPLSTLLKLDETVGLPVIYNPYFDDNTDPALVELKEKETSRLYHYSFDTQIIYEAKQRFDVLAENNEGLLGQLRLLRKKMKENSRQGGQGTELEAGAYFDNSMLDFISWYNEIEDHSEEPNEVRLFIQTLRDFSGPLVRPFKRSLIVKTLQIVEQLSPDDKNVFQHFFAPLKTIVAMNNPGPEQLEEARQIIYQLLVQLGIIATATHNNPLPHAIPEPLAHKLGKLKRYAFKKNNQEDPNTCLSILGTKLDNLLIRHSEALSRIKTSDDRQQVLMEKALKDFRSVKESFKEKLDKGEPLNGHDKLMLNRNILNELNLRLSFEHSQDLEILETLSADEITSLCTDERLVLSLLHRRNTDQLILFALTASTDKLYALLDGLSQSLLNGAQKNLEKLIPLLLHLSDAFEIEQCKLIYERIKGYILRLCTDKTSIFSGDLLVPLRQPKKQLLLDTIINELPDSIKTAASFCKVYSLLHTNSIEKNELFFNQMRPRLPAMMRTINGSTQLYNRLRTEHRDLIFPDGLMNQSDKVKTLNQFIALFNSLNFQEREHLFASYKPMLLTWIKSSTHLLQLFKILISYQFDELLSEIQLDKLEIKTSSREVRSALSSKYSNQIPHNYLSLIVPLTSIENVHSFQCLWDAIEPIYQEQQEVMRKVQRFDMSGPLPETNAEYELLLSGADRHFLNISRAHITYLFERIEFRIEGLLHNSTYVISQVLKGLSEAQRDIVFDKYIQPKLAILIRKPQDWTNLLFYLNPIQRRIINKFVFDNLQLSQLFTKQSDFIDGPYRFLEPEQIHIIFSSQRHSLQKCINSFGAFTQLLSNLARPKKENKELFDLFKNNLSRWKGKDADTISQLFSCLEDTQIQEAFDLLKRFIPEHISSARDLILICRSLNKRQFEQIRSKIKFKANQYSITETLHELRHMTAGERAAAVDITFDFLPSQINSLKDFSELSKFLSSTQCGALFIMCFDKLSPLLYGMNEYLQFIQSLDWVQGFLIYHEACKKRPELISEAVFDTLIGAFADASQGGISLSVLIELNKYLPPAPYRLLISKTLHLIAPRLTAIGDYLNFLELLEFEKACLIYPEITRNLPKQLSRTIFCLMLETLNDAPDKFLGFCNNPHFLLSNWLHTIEDFIYFMQRGLFLNTDLFLEAAKPFLQTLNPSASEKIRLSHCLLPAEYQKTVQCFPALSESKEHAQEDRMQIDYLGRNPQAFFGLKRKNADARMKDCKRQHRAEPGHEQPQSTYSLEKTDALSNSFSSIFNGEIDDWLKEELESEGMELETGFLR</sequence>
<dbReference type="Proteomes" id="UP000249458">
    <property type="component" value="Unassembled WGS sequence"/>
</dbReference>
<dbReference type="RefSeq" id="WP_112218439.1">
    <property type="nucleotide sequence ID" value="NZ_MVJN01000002.1"/>
</dbReference>
<feature type="region of interest" description="Disordered" evidence="1">
    <location>
        <begin position="1386"/>
        <end position="1408"/>
    </location>
</feature>
<name>A0A364LM00_9GAMM</name>
<reference evidence="2 3" key="1">
    <citation type="submission" date="2017-02" db="EMBL/GenBank/DDBJ databases">
        <title>Legionella quilivanii strain from human: case report and whole genome sequencing analysis.</title>
        <authorList>
            <person name="Lalancette C."/>
            <person name="Leduc J.-M."/>
            <person name="Levesque S."/>
            <person name="Fournier E."/>
            <person name="Saoud J."/>
            <person name="Faucher S.P."/>
            <person name="Bernard K."/>
            <person name="Martineau C."/>
            <person name="Longtin J."/>
        </authorList>
    </citation>
    <scope>NUCLEOTIDE SEQUENCE [LARGE SCALE GENOMIC DNA]</scope>
    <source>
        <strain evidence="2 3">ID143958</strain>
    </source>
</reference>
<dbReference type="EMBL" id="MVJN01000002">
    <property type="protein sequence ID" value="RAP37892.1"/>
    <property type="molecule type" value="Genomic_DNA"/>
</dbReference>
<accession>A0A364LM00</accession>
<gene>
    <name evidence="2" type="ORF">B1207_02575</name>
</gene>
<comment type="caution">
    <text evidence="2">The sequence shown here is derived from an EMBL/GenBank/DDBJ whole genome shotgun (WGS) entry which is preliminary data.</text>
</comment>
<evidence type="ECO:0000313" key="2">
    <source>
        <dbReference type="EMBL" id="RAP37892.1"/>
    </source>
</evidence>
<protein>
    <submittedName>
        <fullName evidence="2">Uncharacterized protein</fullName>
    </submittedName>
</protein>